<dbReference type="GO" id="GO:0007076">
    <property type="term" value="P:mitotic chromosome condensation"/>
    <property type="evidence" value="ECO:0007669"/>
    <property type="project" value="UniProtKB-ARBA"/>
</dbReference>
<feature type="region of interest" description="Disordered" evidence="3">
    <location>
        <begin position="1"/>
        <end position="41"/>
    </location>
</feature>
<evidence type="ECO:0000259" key="5">
    <source>
        <dbReference type="Pfam" id="PF15247"/>
    </source>
</evidence>
<dbReference type="Pfam" id="PF15247">
    <property type="entry name" value="SLBP_RNA_bind"/>
    <property type="match status" value="1"/>
</dbReference>
<comment type="similarity">
    <text evidence="1">Belongs to the SLBP family.</text>
</comment>
<keyword evidence="4" id="KW-0812">Transmembrane</keyword>
<feature type="compositionally biased region" description="Basic and acidic residues" evidence="3">
    <location>
        <begin position="15"/>
        <end position="29"/>
    </location>
</feature>
<evidence type="ECO:0000313" key="6">
    <source>
        <dbReference type="EMBL" id="VVC91237.1"/>
    </source>
</evidence>
<dbReference type="InterPro" id="IPR026502">
    <property type="entry name" value="SLBP1/SLBP2"/>
</dbReference>
<dbReference type="InterPro" id="IPR038294">
    <property type="entry name" value="SLBP_RNA_bind_sf"/>
</dbReference>
<dbReference type="Gene3D" id="1.10.8.1120">
    <property type="entry name" value="Histone RNA hairpin-binding protein RNA-binding domain"/>
    <property type="match status" value="1"/>
</dbReference>
<dbReference type="GO" id="GO:0006398">
    <property type="term" value="P:mRNA 3'-end processing by stem-loop binding and cleavage"/>
    <property type="evidence" value="ECO:0007669"/>
    <property type="project" value="TreeGrafter"/>
</dbReference>
<dbReference type="InterPro" id="IPR029344">
    <property type="entry name" value="SLBP_RNA_bind"/>
</dbReference>
<proteinExistence type="inferred from homology"/>
<dbReference type="GO" id="GO:0005737">
    <property type="term" value="C:cytoplasm"/>
    <property type="evidence" value="ECO:0007669"/>
    <property type="project" value="TreeGrafter"/>
</dbReference>
<dbReference type="GO" id="GO:0003729">
    <property type="term" value="F:mRNA binding"/>
    <property type="evidence" value="ECO:0007669"/>
    <property type="project" value="InterPro"/>
</dbReference>
<evidence type="ECO:0000313" key="7">
    <source>
        <dbReference type="Proteomes" id="UP000324832"/>
    </source>
</evidence>
<protein>
    <recommendedName>
        <fullName evidence="5">Histone RNA hairpin-binding protein RNA-binding domain-containing protein</fullName>
    </recommendedName>
</protein>
<evidence type="ECO:0000256" key="2">
    <source>
        <dbReference type="ARBA" id="ARBA00022884"/>
    </source>
</evidence>
<dbReference type="EMBL" id="FZQP02001003">
    <property type="protein sequence ID" value="VVC91237.1"/>
    <property type="molecule type" value="Genomic_DNA"/>
</dbReference>
<dbReference type="Proteomes" id="UP000324832">
    <property type="component" value="Unassembled WGS sequence"/>
</dbReference>
<keyword evidence="4" id="KW-0472">Membrane</keyword>
<dbReference type="GO" id="GO:0071207">
    <property type="term" value="F:histone pre-mRNA stem-loop binding"/>
    <property type="evidence" value="ECO:0007669"/>
    <property type="project" value="TreeGrafter"/>
</dbReference>
<dbReference type="GO" id="GO:0051028">
    <property type="term" value="P:mRNA transport"/>
    <property type="evidence" value="ECO:0007669"/>
    <property type="project" value="TreeGrafter"/>
</dbReference>
<feature type="domain" description="Histone RNA hairpin-binding protein RNA-binding" evidence="5">
    <location>
        <begin position="83"/>
        <end position="150"/>
    </location>
</feature>
<evidence type="ECO:0000256" key="1">
    <source>
        <dbReference type="ARBA" id="ARBA00006151"/>
    </source>
</evidence>
<reference evidence="6 7" key="1">
    <citation type="submission" date="2017-07" db="EMBL/GenBank/DDBJ databases">
        <authorList>
            <person name="Talla V."/>
            <person name="Backstrom N."/>
        </authorList>
    </citation>
    <scope>NUCLEOTIDE SEQUENCE [LARGE SCALE GENOMIC DNA]</scope>
</reference>
<gene>
    <name evidence="6" type="ORF">LSINAPIS_LOCUS3952</name>
</gene>
<keyword evidence="4" id="KW-1133">Transmembrane helix</keyword>
<dbReference type="GO" id="GO:0071204">
    <property type="term" value="C:histone pre-mRNA 3'end processing complex"/>
    <property type="evidence" value="ECO:0007669"/>
    <property type="project" value="TreeGrafter"/>
</dbReference>
<accession>A0A5E4Q1R2</accession>
<keyword evidence="2" id="KW-0694">RNA-binding</keyword>
<keyword evidence="7" id="KW-1185">Reference proteome</keyword>
<evidence type="ECO:0000256" key="4">
    <source>
        <dbReference type="SAM" id="Phobius"/>
    </source>
</evidence>
<dbReference type="PANTHER" id="PTHR17408:SF0">
    <property type="entry name" value="HISTONE RNA HAIRPIN-BINDING PROTEIN"/>
    <property type="match status" value="1"/>
</dbReference>
<evidence type="ECO:0000256" key="3">
    <source>
        <dbReference type="SAM" id="MobiDB-lite"/>
    </source>
</evidence>
<organism evidence="6 7">
    <name type="scientific">Leptidea sinapis</name>
    <dbReference type="NCBI Taxonomy" id="189913"/>
    <lineage>
        <taxon>Eukaryota</taxon>
        <taxon>Metazoa</taxon>
        <taxon>Ecdysozoa</taxon>
        <taxon>Arthropoda</taxon>
        <taxon>Hexapoda</taxon>
        <taxon>Insecta</taxon>
        <taxon>Pterygota</taxon>
        <taxon>Neoptera</taxon>
        <taxon>Endopterygota</taxon>
        <taxon>Lepidoptera</taxon>
        <taxon>Glossata</taxon>
        <taxon>Ditrysia</taxon>
        <taxon>Papilionoidea</taxon>
        <taxon>Pieridae</taxon>
        <taxon>Dismorphiinae</taxon>
        <taxon>Leptidea</taxon>
    </lineage>
</organism>
<name>A0A5E4Q1R2_9NEOP</name>
<dbReference type="AlphaFoldDB" id="A0A5E4Q1R2"/>
<dbReference type="PANTHER" id="PTHR17408">
    <property type="entry name" value="HISTONE RNA HAIRPIN-BINDING PROTEIN"/>
    <property type="match status" value="1"/>
</dbReference>
<sequence>MNRDSEQEITAGRRATKEKLKSDSRENSSSRKRVKPNQESEIEKTTRLISDIALVIIPYVAFQFMYLLINEKPKKAVFELETDPIILTRRQKQIDYGKNTVGYHNYIKKVPIDKRKKEDPKTPEKFTKYSRRSWDMLIKIWRRKLHDYDDSAKDVKFESDNLNEGLSDEQYDGAMDVKVEFDDLDEGLSDELDD</sequence>
<dbReference type="FunFam" id="1.10.8.1120:FF:000001">
    <property type="entry name" value="Histone RNA hairpin-binding protein-like"/>
    <property type="match status" value="1"/>
</dbReference>
<feature type="transmembrane region" description="Helical" evidence="4">
    <location>
        <begin position="48"/>
        <end position="69"/>
    </location>
</feature>